<dbReference type="InterPro" id="IPR013783">
    <property type="entry name" value="Ig-like_fold"/>
</dbReference>
<dbReference type="EMBL" id="JAOTIF010000002">
    <property type="protein sequence ID" value="MCU7548751.1"/>
    <property type="molecule type" value="Genomic_DNA"/>
</dbReference>
<sequence>MALVLILLAIRPAWSQEIFFSPVLPPEGKVFRHVTGIVQDKEGYMWFASKKGLFRYDGYEMTTYTNNPFNKNSLASDALEAICVDSSGILWIAIFGKGLDRFDPVTGIFKHYHHDPKDPGSISGEWVNALYVDHEGTLWVGTGDGLDRLDPKTGKFIHYRNQPGDPVSISNNEVVAIYEDRQCVLWIGTGSVYSGKDSEGGLNRMDKKTGKFSRYFHDPKNPHSLVNNKVRAIYEDRKGNFWVGTSGDGLHTMNRQNGSFQRYPYDPEHPEKLSRPPFKKKPFLDFITFITEDITGGIWIGTSESGLNYYNPLTGKTRHYEHEKDTAGAFTDGNTWWTYTSKEGVLWISTLYGNLYRVNPLRRDIPFYESFTGSVNAFYEAPDGSFWTGTERGLVIKNYKGKGETKMFVHEPGNPYSLSNSSVLSITPDSYGKIWVGTFEGLNVWDEHKNGFIHYRHNPKKSNTLTHDFILSVLEDRKSDLWIGTVKGLNRMDRKSGSITRYVFHPEDTTTFGSNFVASVLQSRQGEIWVACWMVPGDVHKLNSANGKYETYRIGGMVSCLFEDDHGVLWAGGEEGLFQFNRRKNSFEPFVDSNAYTKFINVRSIIEDDKKNLWIVAKNGILRLDPKRGVTRIYGRNDGINGNTLSFRPAYKASNGKLYFGSYSGYFVLSPGQLIKSSTPPQIVISNFQLSNIKLPEEDRNLVLTAPLHQLKDLQLRYNQNAFTFSFTAIDYAYPEDNRHFFMLENYNDNWIQAGSDRKAIYFNVPPGKYVFRVKAANSEGIWAEKSINIVITPPWWGTWWFRIAAVIVILAMLYGAMRWRMHQKFRLQLERFEKERQLAQLQRKTSELEMQALRAQMNPHFIFNSLNSINRFILQNDKFQASEYLTKFSRLVRAILQNSQASLISLESELESLKLYLELEALRFNHQFEYKIVVDNELDISSLKVPPLIIQPYAENAIWHGLMQKGDKGHLDIELFQRDTSLFCKITDDGVGRKKAADLKSKSAATHKSMGMRITADRIAMLQQKNDVDTLITITDLVLPDGSPGGTEVLIKIPMIYD</sequence>
<feature type="domain" description="Two component regulator three Y" evidence="4">
    <location>
        <begin position="731"/>
        <end position="792"/>
    </location>
</feature>
<dbReference type="Gene3D" id="2.130.10.10">
    <property type="entry name" value="YVTN repeat-like/Quinoprotein amine dehydrogenase"/>
    <property type="match status" value="3"/>
</dbReference>
<name>A0A9X3B7R3_9BACT</name>
<dbReference type="PANTHER" id="PTHR34220">
    <property type="entry name" value="SENSOR HISTIDINE KINASE YPDA"/>
    <property type="match status" value="1"/>
</dbReference>
<dbReference type="RefSeq" id="WP_279296194.1">
    <property type="nucleotide sequence ID" value="NZ_JAOTIF010000002.1"/>
</dbReference>
<dbReference type="Pfam" id="PF06580">
    <property type="entry name" value="His_kinase"/>
    <property type="match status" value="1"/>
</dbReference>
<evidence type="ECO:0000313" key="6">
    <source>
        <dbReference type="Proteomes" id="UP001155483"/>
    </source>
</evidence>
<keyword evidence="5" id="KW-0418">Kinase</keyword>
<organism evidence="5 6">
    <name type="scientific">Paraflavisolibacter caeni</name>
    <dbReference type="NCBI Taxonomy" id="2982496"/>
    <lineage>
        <taxon>Bacteria</taxon>
        <taxon>Pseudomonadati</taxon>
        <taxon>Bacteroidota</taxon>
        <taxon>Chitinophagia</taxon>
        <taxon>Chitinophagales</taxon>
        <taxon>Chitinophagaceae</taxon>
        <taxon>Paraflavisolibacter</taxon>
    </lineage>
</organism>
<evidence type="ECO:0000259" key="3">
    <source>
        <dbReference type="Pfam" id="PF06580"/>
    </source>
</evidence>
<dbReference type="Gene3D" id="3.30.565.10">
    <property type="entry name" value="Histidine kinase-like ATPase, C-terminal domain"/>
    <property type="match status" value="1"/>
</dbReference>
<dbReference type="InterPro" id="IPR011110">
    <property type="entry name" value="Reg_prop"/>
</dbReference>
<dbReference type="GO" id="GO:0000155">
    <property type="term" value="F:phosphorelay sensor kinase activity"/>
    <property type="evidence" value="ECO:0007669"/>
    <property type="project" value="InterPro"/>
</dbReference>
<evidence type="ECO:0000256" key="1">
    <source>
        <dbReference type="SAM" id="Coils"/>
    </source>
</evidence>
<dbReference type="SUPFAM" id="SSF55874">
    <property type="entry name" value="ATPase domain of HSP90 chaperone/DNA topoisomerase II/histidine kinase"/>
    <property type="match status" value="1"/>
</dbReference>
<feature type="domain" description="Signal transduction histidine kinase internal region" evidence="3">
    <location>
        <begin position="850"/>
        <end position="929"/>
    </location>
</feature>
<dbReference type="InterPro" id="IPR015943">
    <property type="entry name" value="WD40/YVTN_repeat-like_dom_sf"/>
</dbReference>
<feature type="transmembrane region" description="Helical" evidence="2">
    <location>
        <begin position="800"/>
        <end position="818"/>
    </location>
</feature>
<dbReference type="AlphaFoldDB" id="A0A9X3B7R3"/>
<dbReference type="InterPro" id="IPR010559">
    <property type="entry name" value="Sig_transdc_His_kin_internal"/>
</dbReference>
<dbReference type="PANTHER" id="PTHR34220:SF7">
    <property type="entry name" value="SENSOR HISTIDINE KINASE YPDA"/>
    <property type="match status" value="1"/>
</dbReference>
<dbReference type="SUPFAM" id="SSF63829">
    <property type="entry name" value="Calcium-dependent phosphotriesterase"/>
    <property type="match status" value="3"/>
</dbReference>
<dbReference type="FunFam" id="2.60.40.10:FF:000791">
    <property type="entry name" value="Two-component system sensor histidine kinase/response regulator"/>
    <property type="match status" value="1"/>
</dbReference>
<keyword evidence="1" id="KW-0175">Coiled coil</keyword>
<proteinExistence type="predicted"/>
<keyword evidence="2" id="KW-0812">Transmembrane</keyword>
<reference evidence="5" key="2">
    <citation type="submission" date="2023-04" db="EMBL/GenBank/DDBJ databases">
        <title>Paracnuella aquatica gen. nov., sp. nov., a member of the family Chitinophagaceae isolated from a hot spring.</title>
        <authorList>
            <person name="Wang C."/>
        </authorList>
    </citation>
    <scope>NUCLEOTIDE SEQUENCE</scope>
    <source>
        <strain evidence="5">LB-8</strain>
    </source>
</reference>
<dbReference type="Pfam" id="PF07495">
    <property type="entry name" value="Y_Y_Y"/>
    <property type="match status" value="1"/>
</dbReference>
<evidence type="ECO:0000256" key="2">
    <source>
        <dbReference type="SAM" id="Phobius"/>
    </source>
</evidence>
<gene>
    <name evidence="5" type="ORF">OCK74_06460</name>
</gene>
<dbReference type="InterPro" id="IPR011123">
    <property type="entry name" value="Y_Y_Y"/>
</dbReference>
<evidence type="ECO:0000313" key="5">
    <source>
        <dbReference type="EMBL" id="MCU7548751.1"/>
    </source>
</evidence>
<accession>A0A9X3B7R3</accession>
<dbReference type="Gene3D" id="2.60.40.10">
    <property type="entry name" value="Immunoglobulins"/>
    <property type="match status" value="1"/>
</dbReference>
<dbReference type="InterPro" id="IPR036890">
    <property type="entry name" value="HATPase_C_sf"/>
</dbReference>
<feature type="coiled-coil region" evidence="1">
    <location>
        <begin position="823"/>
        <end position="859"/>
    </location>
</feature>
<keyword evidence="2" id="KW-0472">Membrane</keyword>
<keyword evidence="2" id="KW-1133">Transmembrane helix</keyword>
<keyword evidence="5" id="KW-0808">Transferase</keyword>
<reference evidence="5" key="1">
    <citation type="submission" date="2022-09" db="EMBL/GenBank/DDBJ databases">
        <authorList>
            <person name="Yuan C."/>
            <person name="Ke Z."/>
        </authorList>
    </citation>
    <scope>NUCLEOTIDE SEQUENCE</scope>
    <source>
        <strain evidence="5">LB-8</strain>
    </source>
</reference>
<evidence type="ECO:0000259" key="4">
    <source>
        <dbReference type="Pfam" id="PF07495"/>
    </source>
</evidence>
<dbReference type="InterPro" id="IPR050640">
    <property type="entry name" value="Bact_2-comp_sensor_kinase"/>
</dbReference>
<comment type="caution">
    <text evidence="5">The sequence shown here is derived from an EMBL/GenBank/DDBJ whole genome shotgun (WGS) entry which is preliminary data.</text>
</comment>
<dbReference type="GO" id="GO:0016020">
    <property type="term" value="C:membrane"/>
    <property type="evidence" value="ECO:0007669"/>
    <property type="project" value="InterPro"/>
</dbReference>
<dbReference type="Proteomes" id="UP001155483">
    <property type="component" value="Unassembled WGS sequence"/>
</dbReference>
<dbReference type="Pfam" id="PF07494">
    <property type="entry name" value="Reg_prop"/>
    <property type="match status" value="4"/>
</dbReference>
<protein>
    <submittedName>
        <fullName evidence="5">Histidine kinase</fullName>
    </submittedName>
</protein>
<keyword evidence="6" id="KW-1185">Reference proteome</keyword>